<keyword evidence="4" id="KW-0862">Zinc</keyword>
<protein>
    <recommendedName>
        <fullName evidence="6">DC1 domain-containing protein</fullName>
    </recommendedName>
</protein>
<evidence type="ECO:0000256" key="4">
    <source>
        <dbReference type="ARBA" id="ARBA00022833"/>
    </source>
</evidence>
<dbReference type="Gene3D" id="3.30.60.90">
    <property type="match status" value="1"/>
</dbReference>
<dbReference type="Pfam" id="PF03107">
    <property type="entry name" value="C1_2"/>
    <property type="match status" value="1"/>
</dbReference>
<accession>A0AA41VYY4</accession>
<dbReference type="EMBL" id="JAJJMA010322700">
    <property type="protein sequence ID" value="MCL7050021.1"/>
    <property type="molecule type" value="Genomic_DNA"/>
</dbReference>
<dbReference type="PANTHER" id="PTHR47841:SF7">
    <property type="entry name" value="CYSTEINE_HISTIDINE-RICH C1 DOMAIN PROTEIN"/>
    <property type="match status" value="1"/>
</dbReference>
<reference evidence="7" key="1">
    <citation type="submission" date="2022-03" db="EMBL/GenBank/DDBJ databases">
        <title>A functionally conserved STORR gene fusion in Papaver species that diverged 16.8 million years ago.</title>
        <authorList>
            <person name="Catania T."/>
        </authorList>
    </citation>
    <scope>NUCLEOTIDE SEQUENCE</scope>
    <source>
        <strain evidence="7">S-191538</strain>
    </source>
</reference>
<evidence type="ECO:0000256" key="1">
    <source>
        <dbReference type="ARBA" id="ARBA00022723"/>
    </source>
</evidence>
<dbReference type="GO" id="GO:0008270">
    <property type="term" value="F:zinc ion binding"/>
    <property type="evidence" value="ECO:0007669"/>
    <property type="project" value="UniProtKB-KW"/>
</dbReference>
<keyword evidence="1" id="KW-0479">Metal-binding</keyword>
<dbReference type="AlphaFoldDB" id="A0AA41VYY4"/>
<gene>
    <name evidence="7" type="ORF">MKW94_002927</name>
</gene>
<dbReference type="InterPro" id="IPR004146">
    <property type="entry name" value="DC1"/>
</dbReference>
<keyword evidence="3" id="KW-0863">Zinc-finger</keyword>
<feature type="region of interest" description="Disordered" evidence="5">
    <location>
        <begin position="200"/>
        <end position="221"/>
    </location>
</feature>
<evidence type="ECO:0000313" key="7">
    <source>
        <dbReference type="EMBL" id="MCL7050021.1"/>
    </source>
</evidence>
<keyword evidence="2" id="KW-0677">Repeat</keyword>
<organism evidence="7 8">
    <name type="scientific">Papaver nudicaule</name>
    <name type="common">Iceland poppy</name>
    <dbReference type="NCBI Taxonomy" id="74823"/>
    <lineage>
        <taxon>Eukaryota</taxon>
        <taxon>Viridiplantae</taxon>
        <taxon>Streptophyta</taxon>
        <taxon>Embryophyta</taxon>
        <taxon>Tracheophyta</taxon>
        <taxon>Spermatophyta</taxon>
        <taxon>Magnoliopsida</taxon>
        <taxon>Ranunculales</taxon>
        <taxon>Papaveraceae</taxon>
        <taxon>Papaveroideae</taxon>
        <taxon>Papaver</taxon>
    </lineage>
</organism>
<keyword evidence="8" id="KW-1185">Reference proteome</keyword>
<name>A0AA41VYY4_PAPNU</name>
<dbReference type="InterPro" id="IPR043145">
    <property type="entry name" value="Znf_ZZ_sf"/>
</dbReference>
<feature type="domain" description="DC1" evidence="6">
    <location>
        <begin position="20"/>
        <end position="68"/>
    </location>
</feature>
<evidence type="ECO:0000259" key="6">
    <source>
        <dbReference type="Pfam" id="PF03107"/>
    </source>
</evidence>
<proteinExistence type="predicted"/>
<evidence type="ECO:0000256" key="2">
    <source>
        <dbReference type="ARBA" id="ARBA00022737"/>
    </source>
</evidence>
<dbReference type="PANTHER" id="PTHR47841">
    <property type="entry name" value="DIACYLGLYCEROL KINASE THETA-LIKE-RELATED"/>
    <property type="match status" value="1"/>
</dbReference>
<comment type="caution">
    <text evidence="7">The sequence shown here is derived from an EMBL/GenBank/DDBJ whole genome shotgun (WGS) entry which is preliminary data.</text>
</comment>
<evidence type="ECO:0000256" key="5">
    <source>
        <dbReference type="SAM" id="MobiDB-lite"/>
    </source>
</evidence>
<dbReference type="SUPFAM" id="SSF57889">
    <property type="entry name" value="Cysteine-rich domain"/>
    <property type="match status" value="1"/>
</dbReference>
<dbReference type="InterPro" id="IPR046349">
    <property type="entry name" value="C1-like_sf"/>
</dbReference>
<evidence type="ECO:0000256" key="3">
    <source>
        <dbReference type="ARBA" id="ARBA00022771"/>
    </source>
</evidence>
<dbReference type="Proteomes" id="UP001177140">
    <property type="component" value="Unassembled WGS sequence"/>
</dbReference>
<sequence>MAPRNNKTSSPGGNETLRHFSHPHVLVKGAGNNPTAYTTFGCDGCGMDGSGIRYQCRQCDFDLHEDCATCPEHLTSSFHPDHQLERIWEGLEEDYGQLRPCSICGDQVKGLFYKCSSGAAEKSYDDDGVDHYFFIHPTCSKLQPQIILKLQSVPVKPDATCAICKEVVSSSLWSYRSGPPYDLNIHPQCVSLPCEDNHQVGSGNSRSAKVGSGASRSAQQQVADAEANQAELFEAMYAAKMSARTSEAILDLWS</sequence>
<evidence type="ECO:0000313" key="8">
    <source>
        <dbReference type="Proteomes" id="UP001177140"/>
    </source>
</evidence>